<keyword evidence="2" id="KW-1003">Cell membrane</keyword>
<evidence type="ECO:0000256" key="7">
    <source>
        <dbReference type="SAM" id="SignalP"/>
    </source>
</evidence>
<comment type="caution">
    <text evidence="8">The sequence shown here is derived from an EMBL/GenBank/DDBJ whole genome shotgun (WGS) entry which is preliminary data.</text>
</comment>
<keyword evidence="5 6" id="KW-0472">Membrane</keyword>
<organism evidence="8 9">
    <name type="scientific">Rhizobium aquaticum</name>
    <dbReference type="NCBI Taxonomy" id="1549636"/>
    <lineage>
        <taxon>Bacteria</taxon>
        <taxon>Pseudomonadati</taxon>
        <taxon>Pseudomonadota</taxon>
        <taxon>Alphaproteobacteria</taxon>
        <taxon>Hyphomicrobiales</taxon>
        <taxon>Rhizobiaceae</taxon>
        <taxon>Rhizobium/Agrobacterium group</taxon>
        <taxon>Rhizobium</taxon>
    </lineage>
</organism>
<comment type="subcellular location">
    <subcellularLocation>
        <location evidence="1">Cell membrane</location>
        <topology evidence="1">Multi-pass membrane protein</topology>
    </subcellularLocation>
</comment>
<dbReference type="RefSeq" id="WP_354555075.1">
    <property type="nucleotide sequence ID" value="NZ_JBEPMB010000001.1"/>
</dbReference>
<keyword evidence="9" id="KW-1185">Reference proteome</keyword>
<feature type="transmembrane region" description="Helical" evidence="6">
    <location>
        <begin position="152"/>
        <end position="174"/>
    </location>
</feature>
<protein>
    <submittedName>
        <fullName evidence="8">Threonine/homoserine/homoserine lactone efflux protein</fullName>
    </submittedName>
</protein>
<evidence type="ECO:0000256" key="3">
    <source>
        <dbReference type="ARBA" id="ARBA00022692"/>
    </source>
</evidence>
<keyword evidence="7" id="KW-0732">Signal</keyword>
<feature type="signal peptide" evidence="7">
    <location>
        <begin position="1"/>
        <end position="17"/>
    </location>
</feature>
<sequence>MTFSTLVAFALTFFVFAASPGPDNFTIFTRTMSGGLKAGVAYGLGTVTGILVFLTLGLAGLSYAAETLAPYMVFIRMAGAVYLIWMGISLWFSTPSDSPAADNVSLSRGSLLKTYVTGVALNIGNPKMPLFYLAILPNVAISGVTFGSYAELVFVILAVEVLVIGSYAGLALKARALAASTTVIRRMNRAAGAIMAATGVAILSNR</sequence>
<accession>A0ABV2IVW1</accession>
<evidence type="ECO:0000256" key="1">
    <source>
        <dbReference type="ARBA" id="ARBA00004651"/>
    </source>
</evidence>
<feature type="chain" id="PRO_5045060031" evidence="7">
    <location>
        <begin position="18"/>
        <end position="206"/>
    </location>
</feature>
<keyword evidence="3 6" id="KW-0812">Transmembrane</keyword>
<feature type="transmembrane region" description="Helical" evidence="6">
    <location>
        <begin position="73"/>
        <end position="93"/>
    </location>
</feature>
<dbReference type="PANTHER" id="PTHR30086">
    <property type="entry name" value="ARGININE EXPORTER PROTEIN ARGO"/>
    <property type="match status" value="1"/>
</dbReference>
<dbReference type="EMBL" id="JBEPMB010000001">
    <property type="protein sequence ID" value="MET3612513.1"/>
    <property type="molecule type" value="Genomic_DNA"/>
</dbReference>
<keyword evidence="4 6" id="KW-1133">Transmembrane helix</keyword>
<evidence type="ECO:0000256" key="2">
    <source>
        <dbReference type="ARBA" id="ARBA00022475"/>
    </source>
</evidence>
<evidence type="ECO:0000256" key="4">
    <source>
        <dbReference type="ARBA" id="ARBA00022989"/>
    </source>
</evidence>
<feature type="transmembrane region" description="Helical" evidence="6">
    <location>
        <begin position="41"/>
        <end position="61"/>
    </location>
</feature>
<gene>
    <name evidence="8" type="ORF">ABID16_000818</name>
</gene>
<dbReference type="InterPro" id="IPR001123">
    <property type="entry name" value="LeuE-type"/>
</dbReference>
<evidence type="ECO:0000313" key="8">
    <source>
        <dbReference type="EMBL" id="MET3612513.1"/>
    </source>
</evidence>
<reference evidence="8 9" key="1">
    <citation type="submission" date="2024-06" db="EMBL/GenBank/DDBJ databases">
        <title>Genomic Encyclopedia of Type Strains, Phase IV (KMG-IV): sequencing the most valuable type-strain genomes for metagenomic binning, comparative biology and taxonomic classification.</title>
        <authorList>
            <person name="Goeker M."/>
        </authorList>
    </citation>
    <scope>NUCLEOTIDE SEQUENCE [LARGE SCALE GENOMIC DNA]</scope>
    <source>
        <strain evidence="8 9">DSM 29780</strain>
    </source>
</reference>
<evidence type="ECO:0000256" key="6">
    <source>
        <dbReference type="SAM" id="Phobius"/>
    </source>
</evidence>
<name>A0ABV2IVW1_9HYPH</name>
<dbReference type="Pfam" id="PF01810">
    <property type="entry name" value="LysE"/>
    <property type="match status" value="1"/>
</dbReference>
<dbReference type="Proteomes" id="UP001549047">
    <property type="component" value="Unassembled WGS sequence"/>
</dbReference>
<evidence type="ECO:0000256" key="5">
    <source>
        <dbReference type="ARBA" id="ARBA00023136"/>
    </source>
</evidence>
<evidence type="ECO:0000313" key="9">
    <source>
        <dbReference type="Proteomes" id="UP001549047"/>
    </source>
</evidence>
<dbReference type="PANTHER" id="PTHR30086:SF20">
    <property type="entry name" value="ARGININE EXPORTER PROTEIN ARGO-RELATED"/>
    <property type="match status" value="1"/>
</dbReference>
<proteinExistence type="predicted"/>